<dbReference type="PANTHER" id="PTHR45033">
    <property type="match status" value="1"/>
</dbReference>
<dbReference type="InterPro" id="IPR011032">
    <property type="entry name" value="GroES-like_sf"/>
</dbReference>
<organism evidence="2 3">
    <name type="scientific">Laetiporus sulphureus 93-53</name>
    <dbReference type="NCBI Taxonomy" id="1314785"/>
    <lineage>
        <taxon>Eukaryota</taxon>
        <taxon>Fungi</taxon>
        <taxon>Dikarya</taxon>
        <taxon>Basidiomycota</taxon>
        <taxon>Agaricomycotina</taxon>
        <taxon>Agaricomycetes</taxon>
        <taxon>Polyporales</taxon>
        <taxon>Laetiporus</taxon>
    </lineage>
</organism>
<dbReference type="InterPro" id="IPR036291">
    <property type="entry name" value="NAD(P)-bd_dom_sf"/>
</dbReference>
<reference evidence="2 3" key="1">
    <citation type="journal article" date="2016" name="Mol. Biol. Evol.">
        <title>Comparative Genomics of Early-Diverging Mushroom-Forming Fungi Provides Insights into the Origins of Lignocellulose Decay Capabilities.</title>
        <authorList>
            <person name="Nagy L.G."/>
            <person name="Riley R."/>
            <person name="Tritt A."/>
            <person name="Adam C."/>
            <person name="Daum C."/>
            <person name="Floudas D."/>
            <person name="Sun H."/>
            <person name="Yadav J.S."/>
            <person name="Pangilinan J."/>
            <person name="Larsson K.H."/>
            <person name="Matsuura K."/>
            <person name="Barry K."/>
            <person name="Labutti K."/>
            <person name="Kuo R."/>
            <person name="Ohm R.A."/>
            <person name="Bhattacharya S.S."/>
            <person name="Shirouzu T."/>
            <person name="Yoshinaga Y."/>
            <person name="Martin F.M."/>
            <person name="Grigoriev I.V."/>
            <person name="Hibbett D.S."/>
        </authorList>
    </citation>
    <scope>NUCLEOTIDE SEQUENCE [LARGE SCALE GENOMIC DNA]</scope>
    <source>
        <strain evidence="2 3">93-53</strain>
    </source>
</reference>
<dbReference type="OrthoDB" id="9930022at2759"/>
<dbReference type="EMBL" id="KV427703">
    <property type="protein sequence ID" value="KZS99977.1"/>
    <property type="molecule type" value="Genomic_DNA"/>
</dbReference>
<dbReference type="STRING" id="1314785.A0A165B048"/>
<dbReference type="SMART" id="SM00829">
    <property type="entry name" value="PKS_ER"/>
    <property type="match status" value="1"/>
</dbReference>
<protein>
    <submittedName>
        <fullName evidence="2">NAD-P-binding protein</fullName>
    </submittedName>
</protein>
<dbReference type="InterPro" id="IPR052711">
    <property type="entry name" value="Zinc_ADH-like"/>
</dbReference>
<dbReference type="PANTHER" id="PTHR45033:SF2">
    <property type="entry name" value="ZINC-TYPE ALCOHOL DEHYDROGENASE-LIKE PROTEIN C1773.06C"/>
    <property type="match status" value="1"/>
</dbReference>
<proteinExistence type="predicted"/>
<dbReference type="InterPro" id="IPR013154">
    <property type="entry name" value="ADH-like_N"/>
</dbReference>
<evidence type="ECO:0000259" key="1">
    <source>
        <dbReference type="SMART" id="SM00829"/>
    </source>
</evidence>
<dbReference type="Gene3D" id="3.90.180.10">
    <property type="entry name" value="Medium-chain alcohol dehydrogenases, catalytic domain"/>
    <property type="match status" value="1"/>
</dbReference>
<sequence length="359" mass="38209">MAAPSKTREYRLPKPDSIRCLTLQEAPLSGPKSTEVLVKVHAVSLNYRDIMIAKNQYAIGQKENLVPCSDMAGEIIALGDQVEGWNVGDSVCANFRVDHIFGDVTDDIKGSALGGSIDGVLTEYKTFPAHACFAFLCSLNVAKSLVRIPPHLSYEEASTLPCAAVTAYNALMGSAPMKGGDTVLVQGTGGVSIFGLQFAVASGATVIATSSSDQKLEIAAKLGAHHLINYNKTPDWDKEVMKITNGRGVDHILEVGGAGTLVKSTNSVRYGGTITMIGSLAGAGDIDSVPRGVHNRAAFLRGIRIGSRIQFEAMNRLISANGIKPIVNKVFSFDDAIAAYEYLESQKHVGKVVIRVSKD</sequence>
<dbReference type="Pfam" id="PF08240">
    <property type="entry name" value="ADH_N"/>
    <property type="match status" value="1"/>
</dbReference>
<dbReference type="SUPFAM" id="SSF51735">
    <property type="entry name" value="NAD(P)-binding Rossmann-fold domains"/>
    <property type="match status" value="1"/>
</dbReference>
<evidence type="ECO:0000313" key="3">
    <source>
        <dbReference type="Proteomes" id="UP000076871"/>
    </source>
</evidence>
<dbReference type="GeneID" id="63828800"/>
<dbReference type="InterPro" id="IPR020843">
    <property type="entry name" value="ER"/>
</dbReference>
<dbReference type="Gene3D" id="3.40.50.720">
    <property type="entry name" value="NAD(P)-binding Rossmann-like Domain"/>
    <property type="match status" value="1"/>
</dbReference>
<accession>A0A165B048</accession>
<name>A0A165B048_9APHY</name>
<keyword evidence="3" id="KW-1185">Reference proteome</keyword>
<dbReference type="InterPro" id="IPR013149">
    <property type="entry name" value="ADH-like_C"/>
</dbReference>
<dbReference type="RefSeq" id="XP_040757718.1">
    <property type="nucleotide sequence ID" value="XM_040911772.1"/>
</dbReference>
<dbReference type="Proteomes" id="UP000076871">
    <property type="component" value="Unassembled WGS sequence"/>
</dbReference>
<dbReference type="InParanoid" id="A0A165B048"/>
<dbReference type="SUPFAM" id="SSF50129">
    <property type="entry name" value="GroES-like"/>
    <property type="match status" value="1"/>
</dbReference>
<gene>
    <name evidence="2" type="ORF">LAESUDRAFT_753408</name>
</gene>
<dbReference type="GO" id="GO:0016491">
    <property type="term" value="F:oxidoreductase activity"/>
    <property type="evidence" value="ECO:0007669"/>
    <property type="project" value="InterPro"/>
</dbReference>
<feature type="domain" description="Enoyl reductase (ER)" evidence="1">
    <location>
        <begin position="16"/>
        <end position="354"/>
    </location>
</feature>
<dbReference type="AlphaFoldDB" id="A0A165B048"/>
<dbReference type="Pfam" id="PF00107">
    <property type="entry name" value="ADH_zinc_N"/>
    <property type="match status" value="1"/>
</dbReference>
<dbReference type="CDD" id="cd08276">
    <property type="entry name" value="MDR7"/>
    <property type="match status" value="1"/>
</dbReference>
<evidence type="ECO:0000313" key="2">
    <source>
        <dbReference type="EMBL" id="KZS99977.1"/>
    </source>
</evidence>